<organism evidence="1 2">
    <name type="scientific">Nepenthes gracilis</name>
    <name type="common">Slender pitcher plant</name>
    <dbReference type="NCBI Taxonomy" id="150966"/>
    <lineage>
        <taxon>Eukaryota</taxon>
        <taxon>Viridiplantae</taxon>
        <taxon>Streptophyta</taxon>
        <taxon>Embryophyta</taxon>
        <taxon>Tracheophyta</taxon>
        <taxon>Spermatophyta</taxon>
        <taxon>Magnoliopsida</taxon>
        <taxon>eudicotyledons</taxon>
        <taxon>Gunneridae</taxon>
        <taxon>Pentapetalae</taxon>
        <taxon>Caryophyllales</taxon>
        <taxon>Nepenthaceae</taxon>
        <taxon>Nepenthes</taxon>
    </lineage>
</organism>
<reference evidence="1" key="1">
    <citation type="submission" date="2023-05" db="EMBL/GenBank/DDBJ databases">
        <title>Nepenthes gracilis genome sequencing.</title>
        <authorList>
            <person name="Fukushima K."/>
        </authorList>
    </citation>
    <scope>NUCLEOTIDE SEQUENCE</scope>
    <source>
        <strain evidence="1">SING2019-196</strain>
    </source>
</reference>
<dbReference type="EMBL" id="BSYO01000003">
    <property type="protein sequence ID" value="GMH01912.1"/>
    <property type="molecule type" value="Genomic_DNA"/>
</dbReference>
<dbReference type="InterPro" id="IPR008480">
    <property type="entry name" value="DUF761_pln"/>
</dbReference>
<dbReference type="Pfam" id="PF05553">
    <property type="entry name" value="DUF761"/>
    <property type="match status" value="1"/>
</dbReference>
<name>A0AAD3S064_NEPGR</name>
<comment type="caution">
    <text evidence="1">The sequence shown here is derived from an EMBL/GenBank/DDBJ whole genome shotgun (WGS) entry which is preliminary data.</text>
</comment>
<keyword evidence="2" id="KW-1185">Reference proteome</keyword>
<sequence length="149" mass="17662">MAKMRKPFSLNLVLLQKSRRVKKFKLLRHYEYRFVQEYQFSTSNTLPNVYHRKKLNDRKKNRAIHSMLLFFVCLGSFACQAREEGYSMGALPAAENAIILSREDVEIYESGGEEGSVDERAERFIEKFYEQMRLQRLESDLQLDQLLEI</sequence>
<evidence type="ECO:0000313" key="1">
    <source>
        <dbReference type="EMBL" id="GMH01912.1"/>
    </source>
</evidence>
<dbReference type="Proteomes" id="UP001279734">
    <property type="component" value="Unassembled WGS sequence"/>
</dbReference>
<protein>
    <submittedName>
        <fullName evidence="1">Uncharacterized protein</fullName>
    </submittedName>
</protein>
<dbReference type="AlphaFoldDB" id="A0AAD3S064"/>
<gene>
    <name evidence="1" type="ORF">Nepgr_003751</name>
</gene>
<proteinExistence type="predicted"/>
<dbReference type="PANTHER" id="PTHR33265">
    <property type="entry name" value="AVR9/CF-9 RAPIDLY ELICITED PROTEIN-RELATED"/>
    <property type="match status" value="1"/>
</dbReference>
<accession>A0AAD3S064</accession>
<dbReference type="PANTHER" id="PTHR33265:SF10">
    <property type="entry name" value="OS01G0133200 PROTEIN"/>
    <property type="match status" value="1"/>
</dbReference>
<evidence type="ECO:0000313" key="2">
    <source>
        <dbReference type="Proteomes" id="UP001279734"/>
    </source>
</evidence>